<keyword evidence="1" id="KW-0472">Membrane</keyword>
<proteinExistence type="predicted"/>
<dbReference type="Proteomes" id="UP000009315">
    <property type="component" value="Unassembled WGS sequence"/>
</dbReference>
<dbReference type="AntiFam" id="ANF00010">
    <property type="entry name" value="tRNA translation"/>
</dbReference>
<evidence type="ECO:0000313" key="2">
    <source>
        <dbReference type="EMBL" id="CCO07490.1"/>
    </source>
</evidence>
<sequence>MTIIIIKKVKKIKFILAHLNKPCYNNKRRDEVANLKRGGIAQLGERLNGIQEVSGSIPLVSTTQKAPVIGAFCCYTTSFFVALLLLSVSLLSGIITSQKLIIKLGNPALCVAC</sequence>
<dbReference type="EMBL" id="CAOS01000003">
    <property type="protein sequence ID" value="CCO07490.1"/>
    <property type="molecule type" value="Genomic_DNA"/>
</dbReference>
<keyword evidence="1" id="KW-0812">Transmembrane</keyword>
<reference evidence="2 3" key="1">
    <citation type="journal article" date="2013" name="Genome Announc.">
        <title>Genome Sequence of the Sulfate-Reducing Bacterium Desulfotomaculum hydrothermale Lam5(T).</title>
        <authorList>
            <person name="Amin O."/>
            <person name="Fardeau M.L."/>
            <person name="Valette O."/>
            <person name="Hirschler-Rea A."/>
            <person name="Barbe V."/>
            <person name="Medigue C."/>
            <person name="Vacherie B."/>
            <person name="Ollivier B."/>
            <person name="Bertin P.N."/>
            <person name="Dolla A."/>
        </authorList>
    </citation>
    <scope>NUCLEOTIDE SEQUENCE [LARGE SCALE GENOMIC DNA]</scope>
    <source>
        <strain evidence="3">Lam5 / DSM 18033</strain>
    </source>
</reference>
<name>K8DXY7_9FIRM</name>
<dbReference type="AlphaFoldDB" id="K8DXY7"/>
<organism evidence="2 3">
    <name type="scientific">Desulforamulus hydrothermalis Lam5 = DSM 18033</name>
    <dbReference type="NCBI Taxonomy" id="1121428"/>
    <lineage>
        <taxon>Bacteria</taxon>
        <taxon>Bacillati</taxon>
        <taxon>Bacillota</taxon>
        <taxon>Clostridia</taxon>
        <taxon>Eubacteriales</taxon>
        <taxon>Peptococcaceae</taxon>
        <taxon>Desulforamulus</taxon>
    </lineage>
</organism>
<evidence type="ECO:0000313" key="3">
    <source>
        <dbReference type="Proteomes" id="UP000009315"/>
    </source>
</evidence>
<keyword evidence="1" id="KW-1133">Transmembrane helix</keyword>
<protein>
    <submittedName>
        <fullName evidence="2">Uncharacterized protein</fullName>
    </submittedName>
</protein>
<gene>
    <name evidence="2" type="ORF">DESHY_110434</name>
</gene>
<evidence type="ECO:0000256" key="1">
    <source>
        <dbReference type="SAM" id="Phobius"/>
    </source>
</evidence>
<comment type="caution">
    <text evidence="2">The sequence shown here is derived from an EMBL/GenBank/DDBJ whole genome shotgun (WGS) entry which is preliminary data.</text>
</comment>
<keyword evidence="3" id="KW-1185">Reference proteome</keyword>
<accession>K8DXY7</accession>
<feature type="transmembrane region" description="Helical" evidence="1">
    <location>
        <begin position="68"/>
        <end position="95"/>
    </location>
</feature>